<dbReference type="InterPro" id="IPR001789">
    <property type="entry name" value="Sig_transdc_resp-reg_receiver"/>
</dbReference>
<proteinExistence type="predicted"/>
<dbReference type="EMBL" id="JACRUP010000017">
    <property type="protein sequence ID" value="MBC5852676.1"/>
    <property type="molecule type" value="Genomic_DNA"/>
</dbReference>
<evidence type="ECO:0000256" key="1">
    <source>
        <dbReference type="ARBA" id="ARBA00004496"/>
    </source>
</evidence>
<organism evidence="12 13">
    <name type="scientific">Vibrio metschnikovii</name>
    <dbReference type="NCBI Taxonomy" id="28172"/>
    <lineage>
        <taxon>Bacteria</taxon>
        <taxon>Pseudomonadati</taxon>
        <taxon>Pseudomonadota</taxon>
        <taxon>Gammaproteobacteria</taxon>
        <taxon>Vibrionales</taxon>
        <taxon>Vibrionaceae</taxon>
        <taxon>Vibrio</taxon>
    </lineage>
</organism>
<dbReference type="InterPro" id="IPR051271">
    <property type="entry name" value="2C-system_Tx_regulators"/>
</dbReference>
<gene>
    <name evidence="12" type="ORF">H8Q88_17375</name>
</gene>
<dbReference type="GO" id="GO:0000156">
    <property type="term" value="F:phosphorelay response regulator activity"/>
    <property type="evidence" value="ECO:0007669"/>
    <property type="project" value="TreeGrafter"/>
</dbReference>
<dbReference type="PANTHER" id="PTHR45526">
    <property type="entry name" value="TRANSCRIPTIONAL REGULATORY PROTEIN DPIA"/>
    <property type="match status" value="1"/>
</dbReference>
<evidence type="ECO:0000256" key="9">
    <source>
        <dbReference type="PIRNR" id="PIRNR006171"/>
    </source>
</evidence>
<dbReference type="InterPro" id="IPR024187">
    <property type="entry name" value="Sig_transdc_resp-reg_cit/mal"/>
</dbReference>
<name>A0A9X0RC83_VIBME</name>
<keyword evidence="4 9" id="KW-0902">Two-component regulatory system</keyword>
<comment type="subcellular location">
    <subcellularLocation>
        <location evidence="1 9">Cytoplasm</location>
    </subcellularLocation>
</comment>
<feature type="modified residue" description="4-aspartylphosphate" evidence="10">
    <location>
        <position position="56"/>
    </location>
</feature>
<accession>A0A9X0RC83</accession>
<keyword evidence="6 9" id="KW-0238">DNA-binding</keyword>
<dbReference type="PANTHER" id="PTHR45526:SF1">
    <property type="entry name" value="TRANSCRIPTIONAL REGULATORY PROTEIN DCUR-RELATED"/>
    <property type="match status" value="1"/>
</dbReference>
<dbReference type="PIRSF" id="PIRSF006171">
    <property type="entry name" value="RR_citrat_malat"/>
    <property type="match status" value="1"/>
</dbReference>
<dbReference type="GO" id="GO:0003700">
    <property type="term" value="F:DNA-binding transcription factor activity"/>
    <property type="evidence" value="ECO:0007669"/>
    <property type="project" value="InterPro"/>
</dbReference>
<protein>
    <recommendedName>
        <fullName evidence="9">Transcriptional regulatory protein</fullName>
    </recommendedName>
</protein>
<keyword evidence="7 9" id="KW-0010">Activator</keyword>
<dbReference type="Pfam" id="PF20714">
    <property type="entry name" value="HTH_64"/>
    <property type="match status" value="1"/>
</dbReference>
<dbReference type="AlphaFoldDB" id="A0A9X0RC83"/>
<keyword evidence="5 9" id="KW-0805">Transcription regulation</keyword>
<keyword evidence="13" id="KW-1185">Reference proteome</keyword>
<evidence type="ECO:0000256" key="10">
    <source>
        <dbReference type="PROSITE-ProRule" id="PRU00169"/>
    </source>
</evidence>
<dbReference type="InterPro" id="IPR048714">
    <property type="entry name" value="DpiA-like_HTH"/>
</dbReference>
<dbReference type="SMART" id="SM00448">
    <property type="entry name" value="REC"/>
    <property type="match status" value="1"/>
</dbReference>
<dbReference type="PROSITE" id="PS50110">
    <property type="entry name" value="RESPONSE_REGULATORY"/>
    <property type="match status" value="1"/>
</dbReference>
<keyword evidence="3 10" id="KW-0597">Phosphoprotein</keyword>
<dbReference type="InterPro" id="IPR011006">
    <property type="entry name" value="CheY-like_superfamily"/>
</dbReference>
<evidence type="ECO:0000256" key="7">
    <source>
        <dbReference type="ARBA" id="ARBA00023159"/>
    </source>
</evidence>
<evidence type="ECO:0000256" key="5">
    <source>
        <dbReference type="ARBA" id="ARBA00023015"/>
    </source>
</evidence>
<dbReference type="RefSeq" id="WP_187026961.1">
    <property type="nucleotide sequence ID" value="NZ_JACRUP010000017.1"/>
</dbReference>
<evidence type="ECO:0000256" key="8">
    <source>
        <dbReference type="ARBA" id="ARBA00023163"/>
    </source>
</evidence>
<reference evidence="12" key="1">
    <citation type="submission" date="2020-08" db="EMBL/GenBank/DDBJ databases">
        <title>Genome Sequencing and Pan-Genome Analysis of Migratory bird Vibrio Strains, Inner Mongolia.</title>
        <authorList>
            <person name="Zheng L."/>
        </authorList>
    </citation>
    <scope>NUCLEOTIDE SEQUENCE</scope>
    <source>
        <strain evidence="12">M13F</strain>
    </source>
</reference>
<evidence type="ECO:0000256" key="4">
    <source>
        <dbReference type="ARBA" id="ARBA00023012"/>
    </source>
</evidence>
<evidence type="ECO:0000259" key="11">
    <source>
        <dbReference type="PROSITE" id="PS50110"/>
    </source>
</evidence>
<dbReference type="SUPFAM" id="SSF52172">
    <property type="entry name" value="CheY-like"/>
    <property type="match status" value="1"/>
</dbReference>
<evidence type="ECO:0000256" key="6">
    <source>
        <dbReference type="ARBA" id="ARBA00023125"/>
    </source>
</evidence>
<dbReference type="Gene3D" id="3.40.50.2300">
    <property type="match status" value="1"/>
</dbReference>
<dbReference type="GO" id="GO:0003677">
    <property type="term" value="F:DNA binding"/>
    <property type="evidence" value="ECO:0007669"/>
    <property type="project" value="UniProtKB-KW"/>
</dbReference>
<keyword evidence="2 9" id="KW-0963">Cytoplasm</keyword>
<evidence type="ECO:0000313" key="12">
    <source>
        <dbReference type="EMBL" id="MBC5852676.1"/>
    </source>
</evidence>
<dbReference type="Pfam" id="PF00072">
    <property type="entry name" value="Response_reg"/>
    <property type="match status" value="1"/>
</dbReference>
<dbReference type="Proteomes" id="UP000615796">
    <property type="component" value="Unassembled WGS sequence"/>
</dbReference>
<evidence type="ECO:0000313" key="13">
    <source>
        <dbReference type="Proteomes" id="UP000615796"/>
    </source>
</evidence>
<feature type="domain" description="Response regulatory" evidence="11">
    <location>
        <begin position="5"/>
        <end position="123"/>
    </location>
</feature>
<dbReference type="GO" id="GO:0005737">
    <property type="term" value="C:cytoplasm"/>
    <property type="evidence" value="ECO:0007669"/>
    <property type="project" value="UniProtKB-SubCell"/>
</dbReference>
<evidence type="ECO:0000256" key="2">
    <source>
        <dbReference type="ARBA" id="ARBA00022490"/>
    </source>
</evidence>
<keyword evidence="8 9" id="KW-0804">Transcription</keyword>
<sequence length="228" mass="26239">METIDIVIVEDDVNITNIYLDIIQGFSRFTVVGIAETQKTARTIIQAYQPQLILLDNYLPDGLGIDLYRDILAQKKKRKQDVVLITASDDVNTVQEAMQLGCFDYLLKPISFDRFQQTLQRYLDLNNAMKAYDNLNQKYIDELFNIQHRKQQVSLLPKGIEQITLDKIIRLLSLNSGDKFTVEKVSLHTGVSKTTARRYLEYCATHGLIISENEYGKVGRPERVYTKN</sequence>
<evidence type="ECO:0000256" key="3">
    <source>
        <dbReference type="ARBA" id="ARBA00022553"/>
    </source>
</evidence>
<comment type="caution">
    <text evidence="12">The sequence shown here is derived from an EMBL/GenBank/DDBJ whole genome shotgun (WGS) entry which is preliminary data.</text>
</comment>